<dbReference type="EMBL" id="AMZH03027434">
    <property type="protein sequence ID" value="RRT34149.1"/>
    <property type="molecule type" value="Genomic_DNA"/>
</dbReference>
<comment type="caution">
    <text evidence="1">The sequence shown here is derived from an EMBL/GenBank/DDBJ whole genome shotgun (WGS) entry which is preliminary data.</text>
</comment>
<reference evidence="1 2" key="1">
    <citation type="journal article" date="2014" name="Agronomy (Basel)">
        <title>A Draft Genome Sequence for Ensete ventricosum, the Drought-Tolerant Tree Against Hunger.</title>
        <authorList>
            <person name="Harrison J."/>
            <person name="Moore K.A."/>
            <person name="Paszkiewicz K."/>
            <person name="Jones T."/>
            <person name="Grant M."/>
            <person name="Ambacheew D."/>
            <person name="Muzemil S."/>
            <person name="Studholme D.J."/>
        </authorList>
    </citation>
    <scope>NUCLEOTIDE SEQUENCE [LARGE SCALE GENOMIC DNA]</scope>
</reference>
<proteinExistence type="predicted"/>
<sequence>MYQSVRLPIRVASPRGIDEAVPRLPTRRMRSRRRLVFPREDEGEAPPRLPAWGLGHCLVFPHGDMATPRSPTGRRGVASSSGSRTRHRLVFQLGDEAAPCLPTGMRCHLVSPARRGYASFFYYICYL</sequence>
<evidence type="ECO:0000313" key="2">
    <source>
        <dbReference type="Proteomes" id="UP000287651"/>
    </source>
</evidence>
<protein>
    <submittedName>
        <fullName evidence="1">Uncharacterized protein</fullName>
    </submittedName>
</protein>
<evidence type="ECO:0000313" key="1">
    <source>
        <dbReference type="EMBL" id="RRT34149.1"/>
    </source>
</evidence>
<organism evidence="1 2">
    <name type="scientific">Ensete ventricosum</name>
    <name type="common">Abyssinian banana</name>
    <name type="synonym">Musa ensete</name>
    <dbReference type="NCBI Taxonomy" id="4639"/>
    <lineage>
        <taxon>Eukaryota</taxon>
        <taxon>Viridiplantae</taxon>
        <taxon>Streptophyta</taxon>
        <taxon>Embryophyta</taxon>
        <taxon>Tracheophyta</taxon>
        <taxon>Spermatophyta</taxon>
        <taxon>Magnoliopsida</taxon>
        <taxon>Liliopsida</taxon>
        <taxon>Zingiberales</taxon>
        <taxon>Musaceae</taxon>
        <taxon>Ensete</taxon>
    </lineage>
</organism>
<accession>A0A426X3U9</accession>
<gene>
    <name evidence="1" type="ORF">B296_00049770</name>
</gene>
<dbReference type="Proteomes" id="UP000287651">
    <property type="component" value="Unassembled WGS sequence"/>
</dbReference>
<dbReference type="AlphaFoldDB" id="A0A426X3U9"/>
<name>A0A426X3U9_ENSVE</name>